<dbReference type="Proteomes" id="UP000318733">
    <property type="component" value="Unassembled WGS sequence"/>
</dbReference>
<proteinExistence type="predicted"/>
<dbReference type="RefSeq" id="WP_144247549.1">
    <property type="nucleotide sequence ID" value="NZ_VLPK01000001.1"/>
</dbReference>
<evidence type="ECO:0000313" key="1">
    <source>
        <dbReference type="EMBL" id="TSJ43986.1"/>
    </source>
</evidence>
<comment type="caution">
    <text evidence="1">The sequence shown here is derived from an EMBL/GenBank/DDBJ whole genome shotgun (WGS) entry which is preliminary data.</text>
</comment>
<dbReference type="SUPFAM" id="SSF55021">
    <property type="entry name" value="ACT-like"/>
    <property type="match status" value="1"/>
</dbReference>
<dbReference type="Gene3D" id="3.30.70.260">
    <property type="match status" value="1"/>
</dbReference>
<dbReference type="EMBL" id="VLPK01000001">
    <property type="protein sequence ID" value="TSJ43986.1"/>
    <property type="molecule type" value="Genomic_DNA"/>
</dbReference>
<accession>A0A556MVM7</accession>
<dbReference type="InterPro" id="IPR045865">
    <property type="entry name" value="ACT-like_dom_sf"/>
</dbReference>
<protein>
    <recommendedName>
        <fullName evidence="3">Acetolactate synthase</fullName>
    </recommendedName>
</protein>
<sequence>MKKPAKPTDQFIFSIYAEDKKGLIGQIMIYFNRSSYHVQSLNVARTDISDIVLVTLEAEVPFYALLPFTEKLKKIVEVHSVNAYPAGEGLRKTGFYRIGIDALNQQLWTLMAKYGATLSSAAKDSLVICKTGSDKDLSELYSQLDGPHLLGFCKSGLIIEESLATLDLWST</sequence>
<keyword evidence="2" id="KW-1185">Reference proteome</keyword>
<evidence type="ECO:0008006" key="3">
    <source>
        <dbReference type="Google" id="ProtNLM"/>
    </source>
</evidence>
<reference evidence="1 2" key="1">
    <citation type="submission" date="2019-07" db="EMBL/GenBank/DDBJ databases">
        <authorList>
            <person name="Huq M.A."/>
        </authorList>
    </citation>
    <scope>NUCLEOTIDE SEQUENCE [LARGE SCALE GENOMIC DNA]</scope>
    <source>
        <strain evidence="1 2">MAH-19</strain>
    </source>
</reference>
<name>A0A556MVM7_9SPHI</name>
<dbReference type="AlphaFoldDB" id="A0A556MVM7"/>
<organism evidence="1 2">
    <name type="scientific">Mucilaginibacter corticis</name>
    <dbReference type="NCBI Taxonomy" id="2597670"/>
    <lineage>
        <taxon>Bacteria</taxon>
        <taxon>Pseudomonadati</taxon>
        <taxon>Bacteroidota</taxon>
        <taxon>Sphingobacteriia</taxon>
        <taxon>Sphingobacteriales</taxon>
        <taxon>Sphingobacteriaceae</taxon>
        <taxon>Mucilaginibacter</taxon>
    </lineage>
</organism>
<evidence type="ECO:0000313" key="2">
    <source>
        <dbReference type="Proteomes" id="UP000318733"/>
    </source>
</evidence>
<dbReference type="OrthoDB" id="794083at2"/>
<gene>
    <name evidence="1" type="ORF">FO440_07350</name>
</gene>